<dbReference type="UniPathway" id="UPA00109">
    <property type="reaction ID" value="UER00182"/>
</dbReference>
<dbReference type="GO" id="GO:0006002">
    <property type="term" value="P:fructose 6-phosphate metabolic process"/>
    <property type="evidence" value="ECO:0007669"/>
    <property type="project" value="InterPro"/>
</dbReference>
<dbReference type="PROSITE" id="PS00433">
    <property type="entry name" value="PHOSPHOFRUCTOKINASE"/>
    <property type="match status" value="1"/>
</dbReference>
<feature type="domain" description="Phosphofructokinase" evidence="13">
    <location>
        <begin position="8"/>
        <end position="314"/>
    </location>
</feature>
<evidence type="ECO:0000256" key="8">
    <source>
        <dbReference type="ARBA" id="ARBA00022777"/>
    </source>
</evidence>
<comment type="similarity">
    <text evidence="12">Belongs to the phosphofructokinase type A (PFKA) family. Mixed-substrate PFK group III subfamily.</text>
</comment>
<dbReference type="GO" id="GO:0005524">
    <property type="term" value="F:ATP binding"/>
    <property type="evidence" value="ECO:0007669"/>
    <property type="project" value="UniProtKB-KW"/>
</dbReference>
<dbReference type="GO" id="GO:0047334">
    <property type="term" value="F:diphosphate-fructose-6-phosphate 1-phosphotransferase activity"/>
    <property type="evidence" value="ECO:0007669"/>
    <property type="project" value="InterPro"/>
</dbReference>
<dbReference type="GO" id="GO:0005945">
    <property type="term" value="C:6-phosphofructokinase complex"/>
    <property type="evidence" value="ECO:0007669"/>
    <property type="project" value="TreeGrafter"/>
</dbReference>
<dbReference type="GO" id="GO:0003872">
    <property type="term" value="F:6-phosphofructokinase activity"/>
    <property type="evidence" value="ECO:0007669"/>
    <property type="project" value="UniProtKB-UniRule"/>
</dbReference>
<dbReference type="RefSeq" id="WP_015757675.1">
    <property type="nucleotide sequence ID" value="NC_013216.1"/>
</dbReference>
<keyword evidence="4 12" id="KW-0963">Cytoplasm</keyword>
<dbReference type="NCBIfam" id="TIGR02483">
    <property type="entry name" value="PFK_mixed"/>
    <property type="match status" value="1"/>
</dbReference>
<keyword evidence="7 12" id="KW-0547">Nucleotide-binding</keyword>
<evidence type="ECO:0000256" key="11">
    <source>
        <dbReference type="ARBA" id="ARBA00023152"/>
    </source>
</evidence>
<evidence type="ECO:0000256" key="9">
    <source>
        <dbReference type="ARBA" id="ARBA00022840"/>
    </source>
</evidence>
<comment type="pathway">
    <text evidence="3 12">Carbohydrate degradation; glycolysis; D-glyceraldehyde 3-phosphate and glycerone phosphate from D-glucose: step 3/4.</text>
</comment>
<dbReference type="GO" id="GO:0048029">
    <property type="term" value="F:monosaccharide binding"/>
    <property type="evidence" value="ECO:0007669"/>
    <property type="project" value="TreeGrafter"/>
</dbReference>
<keyword evidence="10 12" id="KW-0460">Magnesium</keyword>
<dbReference type="PANTHER" id="PTHR13697">
    <property type="entry name" value="PHOSPHOFRUCTOKINASE"/>
    <property type="match status" value="1"/>
</dbReference>
<dbReference type="InterPro" id="IPR012829">
    <property type="entry name" value="Phosphofructokinase_III"/>
</dbReference>
<feature type="binding site" evidence="12">
    <location>
        <position position="16"/>
    </location>
    <ligand>
        <name>ATP</name>
        <dbReference type="ChEBI" id="CHEBI:30616"/>
    </ligand>
</feature>
<dbReference type="InterPro" id="IPR000023">
    <property type="entry name" value="Phosphofructokinase_dom"/>
</dbReference>
<evidence type="ECO:0000313" key="14">
    <source>
        <dbReference type="EMBL" id="ACV62971.1"/>
    </source>
</evidence>
<dbReference type="GO" id="GO:0070095">
    <property type="term" value="F:fructose-6-phosphate binding"/>
    <property type="evidence" value="ECO:0007669"/>
    <property type="project" value="TreeGrafter"/>
</dbReference>
<evidence type="ECO:0000256" key="5">
    <source>
        <dbReference type="ARBA" id="ARBA00022679"/>
    </source>
</evidence>
<dbReference type="InterPro" id="IPR015912">
    <property type="entry name" value="Phosphofructokinase_CS"/>
</dbReference>
<dbReference type="GO" id="GO:0061621">
    <property type="term" value="P:canonical glycolysis"/>
    <property type="evidence" value="ECO:0007669"/>
    <property type="project" value="TreeGrafter"/>
</dbReference>
<organism evidence="14 15">
    <name type="scientific">Desulfofarcimen acetoxidans (strain ATCC 49208 / DSM 771 / KCTC 5769 / VKM B-1644 / 5575)</name>
    <name type="common">Desulfotomaculum acetoxidans</name>
    <dbReference type="NCBI Taxonomy" id="485916"/>
    <lineage>
        <taxon>Bacteria</taxon>
        <taxon>Bacillati</taxon>
        <taxon>Bacillota</taxon>
        <taxon>Clostridia</taxon>
        <taxon>Eubacteriales</taxon>
        <taxon>Peptococcaceae</taxon>
        <taxon>Desulfofarcimen</taxon>
    </lineage>
</organism>
<comment type="subcellular location">
    <subcellularLocation>
        <location evidence="2 12">Cytoplasm</location>
    </subcellularLocation>
</comment>
<feature type="binding site" description="in other chain" evidence="12">
    <location>
        <begin position="141"/>
        <end position="143"/>
    </location>
    <ligand>
        <name>substrate</name>
        <note>ligand shared between dimeric partners</note>
    </ligand>
</feature>
<dbReference type="HOGENOM" id="CLU_020655_0_0_9"/>
<evidence type="ECO:0000256" key="6">
    <source>
        <dbReference type="ARBA" id="ARBA00022723"/>
    </source>
</evidence>
<dbReference type="PRINTS" id="PR00476">
    <property type="entry name" value="PHFRCTKINASE"/>
</dbReference>
<dbReference type="Gene3D" id="3.40.50.450">
    <property type="match status" value="1"/>
</dbReference>
<dbReference type="GO" id="GO:0046872">
    <property type="term" value="F:metal ion binding"/>
    <property type="evidence" value="ECO:0007669"/>
    <property type="project" value="UniProtKB-KW"/>
</dbReference>
<dbReference type="InterPro" id="IPR035966">
    <property type="entry name" value="PKF_sf"/>
</dbReference>
<feature type="active site" description="Proton acceptor" evidence="12">
    <location>
        <position position="143"/>
    </location>
</feature>
<reference evidence="14 15" key="1">
    <citation type="journal article" date="2009" name="Stand. Genomic Sci.">
        <title>Complete genome sequence of Desulfotomaculum acetoxidans type strain (5575).</title>
        <authorList>
            <person name="Spring S."/>
            <person name="Lapidus A."/>
            <person name="Schroder M."/>
            <person name="Gleim D."/>
            <person name="Sims D."/>
            <person name="Meincke L."/>
            <person name="Glavina Del Rio T."/>
            <person name="Tice H."/>
            <person name="Copeland A."/>
            <person name="Cheng J.F."/>
            <person name="Lucas S."/>
            <person name="Chen F."/>
            <person name="Nolan M."/>
            <person name="Bruce D."/>
            <person name="Goodwin L."/>
            <person name="Pitluck S."/>
            <person name="Ivanova N."/>
            <person name="Mavromatis K."/>
            <person name="Mikhailova N."/>
            <person name="Pati A."/>
            <person name="Chen A."/>
            <person name="Palaniappan K."/>
            <person name="Land M."/>
            <person name="Hauser L."/>
            <person name="Chang Y.J."/>
            <person name="Jeffries C.D."/>
            <person name="Chain P."/>
            <person name="Saunders E."/>
            <person name="Brettin T."/>
            <person name="Detter J.C."/>
            <person name="Goker M."/>
            <person name="Bristow J."/>
            <person name="Eisen J.A."/>
            <person name="Markowitz V."/>
            <person name="Hugenholtz P."/>
            <person name="Kyrpides N.C."/>
            <person name="Klenk H.P."/>
            <person name="Han C."/>
        </authorList>
    </citation>
    <scope>NUCLEOTIDE SEQUENCE [LARGE SCALE GENOMIC DNA]</scope>
    <source>
        <strain evidence="15">ATCC 49208 / DSM 771 / VKM B-1644</strain>
    </source>
</reference>
<name>C8VZ61_DESAS</name>
<dbReference type="Proteomes" id="UP000002217">
    <property type="component" value="Chromosome"/>
</dbReference>
<evidence type="ECO:0000313" key="15">
    <source>
        <dbReference type="Proteomes" id="UP000002217"/>
    </source>
</evidence>
<dbReference type="SUPFAM" id="SSF53784">
    <property type="entry name" value="Phosphofructokinase"/>
    <property type="match status" value="1"/>
</dbReference>
<comment type="function">
    <text evidence="12">Catalyzes the phosphorylation of D-fructose 6-phosphate to fructose 1,6-bisphosphate by ATP, the first committing step of glycolysis.</text>
</comment>
<comment type="subunit">
    <text evidence="12">Homodimer or homotetramer.</text>
</comment>
<dbReference type="EC" id="2.7.1.11" evidence="12"/>
<dbReference type="STRING" id="485916.Dtox_2143"/>
<dbReference type="GO" id="GO:0030388">
    <property type="term" value="P:fructose 1,6-bisphosphate metabolic process"/>
    <property type="evidence" value="ECO:0007669"/>
    <property type="project" value="TreeGrafter"/>
</dbReference>
<protein>
    <recommendedName>
        <fullName evidence="12">ATP-dependent 6-phosphofructokinase</fullName>
        <shortName evidence="12">ATP-PFK</shortName>
        <shortName evidence="12">Phosphofructokinase</shortName>
        <ecNumber evidence="12">2.7.1.11</ecNumber>
    </recommendedName>
    <alternativeName>
        <fullName evidence="12">Phosphohexokinase</fullName>
    </alternativeName>
</protein>
<dbReference type="PIRSF" id="PIRSF000532">
    <property type="entry name" value="ATP_PFK_prok"/>
    <property type="match status" value="1"/>
</dbReference>
<feature type="binding site" evidence="12">
    <location>
        <position position="178"/>
    </location>
    <ligand>
        <name>substrate</name>
        <note>ligand shared between dimeric partners</note>
    </ligand>
</feature>
<dbReference type="OrthoDB" id="9802503at2"/>
<keyword evidence="11 12" id="KW-0324">Glycolysis</keyword>
<feature type="binding site" description="in other chain" evidence="12">
    <location>
        <begin position="185"/>
        <end position="187"/>
    </location>
    <ligand>
        <name>substrate</name>
        <note>ligand shared between dimeric partners</note>
    </ligand>
</feature>
<dbReference type="AlphaFoldDB" id="C8VZ61"/>
<feature type="binding site" evidence="12">
    <location>
        <position position="119"/>
    </location>
    <ligand>
        <name>Mg(2+)</name>
        <dbReference type="ChEBI" id="CHEBI:18420"/>
        <note>catalytic</note>
    </ligand>
</feature>
<dbReference type="NCBIfam" id="NF002872">
    <property type="entry name" value="PRK03202.1"/>
    <property type="match status" value="1"/>
</dbReference>
<dbReference type="GO" id="GO:0016208">
    <property type="term" value="F:AMP binding"/>
    <property type="evidence" value="ECO:0007669"/>
    <property type="project" value="TreeGrafter"/>
</dbReference>
<evidence type="ECO:0000256" key="2">
    <source>
        <dbReference type="ARBA" id="ARBA00004496"/>
    </source>
</evidence>
<keyword evidence="9 12" id="KW-0067">ATP-binding</keyword>
<feature type="binding site" evidence="12">
    <location>
        <begin position="78"/>
        <end position="79"/>
    </location>
    <ligand>
        <name>ATP</name>
        <dbReference type="ChEBI" id="CHEBI:30616"/>
    </ligand>
</feature>
<dbReference type="Gene3D" id="3.40.50.460">
    <property type="entry name" value="Phosphofructokinase domain"/>
    <property type="match status" value="1"/>
</dbReference>
<dbReference type="KEGG" id="dae:Dtox_2143"/>
<comment type="catalytic activity">
    <reaction evidence="12">
        <text>beta-D-fructose 6-phosphate + ATP = beta-D-fructose 1,6-bisphosphate + ADP + H(+)</text>
        <dbReference type="Rhea" id="RHEA:16109"/>
        <dbReference type="ChEBI" id="CHEBI:15378"/>
        <dbReference type="ChEBI" id="CHEBI:30616"/>
        <dbReference type="ChEBI" id="CHEBI:32966"/>
        <dbReference type="ChEBI" id="CHEBI:57634"/>
        <dbReference type="ChEBI" id="CHEBI:456216"/>
        <dbReference type="EC" id="2.7.1.11"/>
    </reaction>
</comment>
<feature type="binding site" evidence="12">
    <location>
        <begin position="118"/>
        <end position="121"/>
    </location>
    <ligand>
        <name>ATP</name>
        <dbReference type="ChEBI" id="CHEBI:30616"/>
    </ligand>
</feature>
<proteinExistence type="inferred from homology"/>
<evidence type="ECO:0000259" key="13">
    <source>
        <dbReference type="Pfam" id="PF00365"/>
    </source>
</evidence>
<dbReference type="InterPro" id="IPR022953">
    <property type="entry name" value="ATP_PFK"/>
</dbReference>
<evidence type="ECO:0000256" key="4">
    <source>
        <dbReference type="ARBA" id="ARBA00022490"/>
    </source>
</evidence>
<sequence length="364" mass="38669">MLSGKIKKIGVLTGGGDCPGLNAVIRAIVKTAASYSISVVGILDGFGGLIHNQTWKLTEKDVMGILPRGGTILGTTNRDDPFNYPVIQDGKKVLADVSSQVKNNLHQNELDALIVIGGDGTLKIALGFHQIGVPVIGVPKTIDNDLSATDQTFGFDTALTTATEAIDKLHTTAESHHRVMVLEVMGRYAGWIALQSGLAGGADVILLPEIPFQMSKVIGKIKERRDHGKKFSIIVVAEGAMPLGGHMVVQKHIEDSPDPVRLGGIGNLVGVQVEEGTGMETRVTVLGHLQRGGSPTAFDRILATRYGNGAIHLLNSKKFGEMVCLRTPDIKSVPLSEAVGELRQVSPEGQMVKTAEQIGICLGR</sequence>
<dbReference type="FunFam" id="3.40.50.460:FF:000002">
    <property type="entry name" value="ATP-dependent 6-phosphofructokinase"/>
    <property type="match status" value="1"/>
</dbReference>
<dbReference type="HAMAP" id="MF_01976">
    <property type="entry name" value="Phosphofructokinase_III"/>
    <property type="match status" value="1"/>
</dbReference>
<accession>C8VZ61</accession>
<feature type="site" description="Important for substrate specificity; cannot use PPi as phosphoryl donor" evidence="12">
    <location>
        <position position="120"/>
    </location>
</feature>
<keyword evidence="8 12" id="KW-0418">Kinase</keyword>
<dbReference type="PANTHER" id="PTHR13697:SF52">
    <property type="entry name" value="ATP-DEPENDENT 6-PHOSPHOFRUCTOKINASE 3"/>
    <property type="match status" value="1"/>
</dbReference>
<feature type="binding site" description="in other chain" evidence="12">
    <location>
        <begin position="288"/>
        <end position="291"/>
    </location>
    <ligand>
        <name>substrate</name>
        <note>ligand shared between dimeric partners</note>
    </ligand>
</feature>
<keyword evidence="15" id="KW-1185">Reference proteome</keyword>
<dbReference type="InterPro" id="IPR012003">
    <property type="entry name" value="ATP_PFK_prok-type"/>
</dbReference>
<comment type="cofactor">
    <cofactor evidence="1 12">
        <name>Mg(2+)</name>
        <dbReference type="ChEBI" id="CHEBI:18420"/>
    </cofactor>
</comment>
<feature type="binding site" description="in other chain" evidence="12">
    <location>
        <position position="238"/>
    </location>
    <ligand>
        <name>substrate</name>
        <note>ligand shared between dimeric partners</note>
    </ligand>
</feature>
<gene>
    <name evidence="12" type="primary">pfkA</name>
    <name evidence="14" type="ordered locus">Dtox_2143</name>
</gene>
<evidence type="ECO:0000256" key="1">
    <source>
        <dbReference type="ARBA" id="ARBA00001946"/>
    </source>
</evidence>
<feature type="binding site" evidence="12">
    <location>
        <position position="282"/>
    </location>
    <ligand>
        <name>substrate</name>
        <note>ligand shared between dimeric partners</note>
    </ligand>
</feature>
<comment type="caution">
    <text evidence="12">Lacks conserved residue(s) required for the propagation of feature annotation.</text>
</comment>
<dbReference type="eggNOG" id="COG0205">
    <property type="taxonomic scope" value="Bacteria"/>
</dbReference>
<evidence type="ECO:0000256" key="7">
    <source>
        <dbReference type="ARBA" id="ARBA00022741"/>
    </source>
</evidence>
<evidence type="ECO:0000256" key="3">
    <source>
        <dbReference type="ARBA" id="ARBA00004679"/>
    </source>
</evidence>
<evidence type="ECO:0000256" key="10">
    <source>
        <dbReference type="ARBA" id="ARBA00022842"/>
    </source>
</evidence>
<dbReference type="Pfam" id="PF00365">
    <property type="entry name" value="PFK"/>
    <property type="match status" value="1"/>
</dbReference>
<dbReference type="GO" id="GO:0042802">
    <property type="term" value="F:identical protein binding"/>
    <property type="evidence" value="ECO:0007669"/>
    <property type="project" value="TreeGrafter"/>
</dbReference>
<keyword evidence="6 12" id="KW-0479">Metal-binding</keyword>
<dbReference type="EMBL" id="CP001720">
    <property type="protein sequence ID" value="ACV62971.1"/>
    <property type="molecule type" value="Genomic_DNA"/>
</dbReference>
<keyword evidence="5 12" id="KW-0808">Transferase</keyword>
<evidence type="ECO:0000256" key="12">
    <source>
        <dbReference type="HAMAP-Rule" id="MF_01976"/>
    </source>
</evidence>